<evidence type="ECO:0000256" key="6">
    <source>
        <dbReference type="ARBA" id="ARBA00022692"/>
    </source>
</evidence>
<protein>
    <recommendedName>
        <fullName evidence="3">histidine kinase</fullName>
        <ecNumber evidence="3">2.7.13.3</ecNumber>
    </recommendedName>
</protein>
<feature type="domain" description="Histidine kinase" evidence="12">
    <location>
        <begin position="256"/>
        <end position="456"/>
    </location>
</feature>
<gene>
    <name evidence="14" type="ORF">SAMN05660691_03404</name>
</gene>
<evidence type="ECO:0000256" key="4">
    <source>
        <dbReference type="ARBA" id="ARBA00022553"/>
    </source>
</evidence>
<dbReference type="STRING" id="173990.SAMN05660691_03404"/>
<dbReference type="Proteomes" id="UP000199371">
    <property type="component" value="Unassembled WGS sequence"/>
</dbReference>
<feature type="transmembrane region" description="Helical" evidence="11">
    <location>
        <begin position="20"/>
        <end position="39"/>
    </location>
</feature>
<dbReference type="AlphaFoldDB" id="A0A1H6N039"/>
<dbReference type="EC" id="2.7.13.3" evidence="3"/>
<name>A0A1H6N039_9GAMM</name>
<keyword evidence="4" id="KW-0597">Phosphoprotein</keyword>
<dbReference type="RefSeq" id="WP_092795884.1">
    <property type="nucleotide sequence ID" value="NZ_FNXF01000016.1"/>
</dbReference>
<dbReference type="InterPro" id="IPR036890">
    <property type="entry name" value="HATPase_C_sf"/>
</dbReference>
<dbReference type="CDD" id="cd06225">
    <property type="entry name" value="HAMP"/>
    <property type="match status" value="1"/>
</dbReference>
<dbReference type="PANTHER" id="PTHR45436:SF5">
    <property type="entry name" value="SENSOR HISTIDINE KINASE TRCS"/>
    <property type="match status" value="1"/>
</dbReference>
<dbReference type="InterPro" id="IPR003660">
    <property type="entry name" value="HAMP_dom"/>
</dbReference>
<dbReference type="InterPro" id="IPR036097">
    <property type="entry name" value="HisK_dim/P_sf"/>
</dbReference>
<evidence type="ECO:0000256" key="5">
    <source>
        <dbReference type="ARBA" id="ARBA00022679"/>
    </source>
</evidence>
<dbReference type="CDD" id="cd00075">
    <property type="entry name" value="HATPase"/>
    <property type="match status" value="1"/>
</dbReference>
<dbReference type="Gene3D" id="3.30.565.10">
    <property type="entry name" value="Histidine kinase-like ATPase, C-terminal domain"/>
    <property type="match status" value="1"/>
</dbReference>
<dbReference type="SMART" id="SM00387">
    <property type="entry name" value="HATPase_c"/>
    <property type="match status" value="1"/>
</dbReference>
<dbReference type="SUPFAM" id="SSF47384">
    <property type="entry name" value="Homodimeric domain of signal transducing histidine kinase"/>
    <property type="match status" value="1"/>
</dbReference>
<keyword evidence="7 14" id="KW-0418">Kinase</keyword>
<keyword evidence="15" id="KW-1185">Reference proteome</keyword>
<dbReference type="SUPFAM" id="SSF55874">
    <property type="entry name" value="ATPase domain of HSP90 chaperone/DNA topoisomerase II/histidine kinase"/>
    <property type="match status" value="1"/>
</dbReference>
<keyword evidence="5" id="KW-0808">Transferase</keyword>
<dbReference type="PROSITE" id="PS50885">
    <property type="entry name" value="HAMP"/>
    <property type="match status" value="1"/>
</dbReference>
<evidence type="ECO:0000256" key="11">
    <source>
        <dbReference type="SAM" id="Phobius"/>
    </source>
</evidence>
<dbReference type="SMART" id="SM00388">
    <property type="entry name" value="HisKA"/>
    <property type="match status" value="1"/>
</dbReference>
<dbReference type="Pfam" id="PF00512">
    <property type="entry name" value="HisKA"/>
    <property type="match status" value="1"/>
</dbReference>
<keyword evidence="6 11" id="KW-0812">Transmembrane</keyword>
<feature type="domain" description="HAMP" evidence="13">
    <location>
        <begin position="195"/>
        <end position="248"/>
    </location>
</feature>
<dbReference type="InterPro" id="IPR003661">
    <property type="entry name" value="HisK_dim/P_dom"/>
</dbReference>
<evidence type="ECO:0000256" key="1">
    <source>
        <dbReference type="ARBA" id="ARBA00000085"/>
    </source>
</evidence>
<comment type="catalytic activity">
    <reaction evidence="1">
        <text>ATP + protein L-histidine = ADP + protein N-phospho-L-histidine.</text>
        <dbReference type="EC" id="2.7.13.3"/>
    </reaction>
</comment>
<evidence type="ECO:0000259" key="13">
    <source>
        <dbReference type="PROSITE" id="PS50885"/>
    </source>
</evidence>
<evidence type="ECO:0000256" key="3">
    <source>
        <dbReference type="ARBA" id="ARBA00012438"/>
    </source>
</evidence>
<keyword evidence="9" id="KW-0902">Two-component regulatory system</keyword>
<dbReference type="EMBL" id="FNXF01000016">
    <property type="protein sequence ID" value="SEI07875.1"/>
    <property type="molecule type" value="Genomic_DNA"/>
</dbReference>
<dbReference type="PROSITE" id="PS50109">
    <property type="entry name" value="HIS_KIN"/>
    <property type="match status" value="1"/>
</dbReference>
<dbReference type="PRINTS" id="PR00344">
    <property type="entry name" value="BCTRLSENSOR"/>
</dbReference>
<accession>A0A1H6N039</accession>
<dbReference type="InterPro" id="IPR003594">
    <property type="entry name" value="HATPase_dom"/>
</dbReference>
<dbReference type="CDD" id="cd00082">
    <property type="entry name" value="HisKA"/>
    <property type="match status" value="1"/>
</dbReference>
<evidence type="ECO:0000256" key="2">
    <source>
        <dbReference type="ARBA" id="ARBA00004370"/>
    </source>
</evidence>
<dbReference type="GO" id="GO:0005886">
    <property type="term" value="C:plasma membrane"/>
    <property type="evidence" value="ECO:0007669"/>
    <property type="project" value="TreeGrafter"/>
</dbReference>
<keyword evidence="8 11" id="KW-1133">Transmembrane helix</keyword>
<dbReference type="Pfam" id="PF00672">
    <property type="entry name" value="HAMP"/>
    <property type="match status" value="1"/>
</dbReference>
<dbReference type="Gene3D" id="1.10.287.130">
    <property type="match status" value="1"/>
</dbReference>
<evidence type="ECO:0000256" key="8">
    <source>
        <dbReference type="ARBA" id="ARBA00022989"/>
    </source>
</evidence>
<dbReference type="SMART" id="SM00304">
    <property type="entry name" value="HAMP"/>
    <property type="match status" value="1"/>
</dbReference>
<evidence type="ECO:0000256" key="7">
    <source>
        <dbReference type="ARBA" id="ARBA00022777"/>
    </source>
</evidence>
<dbReference type="PANTHER" id="PTHR45436">
    <property type="entry name" value="SENSOR HISTIDINE KINASE YKOH"/>
    <property type="match status" value="1"/>
</dbReference>
<sequence>MRFVTMRHFNSLRLQVLLSYLAGMILSVILLVLAALWVLQDNTLARMDLADAAAGIADDIRYDNDGTPIGFAAKVEDVTWLFESIPRETAYRILDEAGNVVLQSGTGESVWPKSKQVLRLVRGRFDFEHNGLTMHGATEPIRHNGKIWYLQLTASTRFMELMHRHIAMPLVGAGVALFSVVLLLAFGLFAYITLRYTLRPLKDISQSASTISPYSLDVRLPVKGVPNELAPLVSSFNQALERLEHGYRVQQEFLATAAHELKTPLALIRAQLELMPQTEQRNWLLHDVSYMSRQVQQLLLLAEASERQNYKFIRVNVPEQVAETVAYLQRMADATQVKLNLELHAPGTMLQADKGALFTLLKNLLENAIQHAPEGSAVSVDVFSDNITVRDQGPGIADAHLAKLFERFWRGAHKRDTGAGLGLTICREIARAHGWAISAHKMQPGLMFRLQLHTDNGVNIENSGSFTAI</sequence>
<evidence type="ECO:0000313" key="14">
    <source>
        <dbReference type="EMBL" id="SEI07875.1"/>
    </source>
</evidence>
<dbReference type="OrthoDB" id="9809766at2"/>
<dbReference type="GO" id="GO:0000155">
    <property type="term" value="F:phosphorelay sensor kinase activity"/>
    <property type="evidence" value="ECO:0007669"/>
    <property type="project" value="InterPro"/>
</dbReference>
<evidence type="ECO:0000256" key="10">
    <source>
        <dbReference type="ARBA" id="ARBA00023136"/>
    </source>
</evidence>
<dbReference type="InterPro" id="IPR005467">
    <property type="entry name" value="His_kinase_dom"/>
</dbReference>
<comment type="subcellular location">
    <subcellularLocation>
        <location evidence="2">Membrane</location>
    </subcellularLocation>
</comment>
<reference evidence="15" key="1">
    <citation type="submission" date="2016-10" db="EMBL/GenBank/DDBJ databases">
        <authorList>
            <person name="Varghese N."/>
            <person name="Submissions S."/>
        </authorList>
    </citation>
    <scope>NUCLEOTIDE SEQUENCE [LARGE SCALE GENOMIC DNA]</scope>
    <source>
        <strain evidence="15">DSM 17616</strain>
    </source>
</reference>
<evidence type="ECO:0000313" key="15">
    <source>
        <dbReference type="Proteomes" id="UP000199371"/>
    </source>
</evidence>
<feature type="transmembrane region" description="Helical" evidence="11">
    <location>
        <begin position="166"/>
        <end position="192"/>
    </location>
</feature>
<organism evidence="14 15">
    <name type="scientific">Rheinheimera pacifica</name>
    <dbReference type="NCBI Taxonomy" id="173990"/>
    <lineage>
        <taxon>Bacteria</taxon>
        <taxon>Pseudomonadati</taxon>
        <taxon>Pseudomonadota</taxon>
        <taxon>Gammaproteobacteria</taxon>
        <taxon>Chromatiales</taxon>
        <taxon>Chromatiaceae</taxon>
        <taxon>Rheinheimera</taxon>
    </lineage>
</organism>
<proteinExistence type="predicted"/>
<dbReference type="InterPro" id="IPR050428">
    <property type="entry name" value="TCS_sensor_his_kinase"/>
</dbReference>
<dbReference type="Pfam" id="PF02518">
    <property type="entry name" value="HATPase_c"/>
    <property type="match status" value="1"/>
</dbReference>
<evidence type="ECO:0000259" key="12">
    <source>
        <dbReference type="PROSITE" id="PS50109"/>
    </source>
</evidence>
<evidence type="ECO:0000256" key="9">
    <source>
        <dbReference type="ARBA" id="ARBA00023012"/>
    </source>
</evidence>
<dbReference type="InterPro" id="IPR004358">
    <property type="entry name" value="Sig_transdc_His_kin-like_C"/>
</dbReference>
<keyword evidence="10 11" id="KW-0472">Membrane</keyword>